<dbReference type="Proteomes" id="UP000030748">
    <property type="component" value="Unassembled WGS sequence"/>
</dbReference>
<dbReference type="PhylomeDB" id="A0A022R0U0"/>
<dbReference type="KEGG" id="egt:105961422"/>
<gene>
    <name evidence="2" type="ORF">MIMGU_mgv1a014287mg</name>
</gene>
<evidence type="ECO:0000313" key="2">
    <source>
        <dbReference type="EMBL" id="EYU34337.1"/>
    </source>
</evidence>
<organism evidence="2 3">
    <name type="scientific">Erythranthe guttata</name>
    <name type="common">Yellow monkey flower</name>
    <name type="synonym">Mimulus guttatus</name>
    <dbReference type="NCBI Taxonomy" id="4155"/>
    <lineage>
        <taxon>Eukaryota</taxon>
        <taxon>Viridiplantae</taxon>
        <taxon>Streptophyta</taxon>
        <taxon>Embryophyta</taxon>
        <taxon>Tracheophyta</taxon>
        <taxon>Spermatophyta</taxon>
        <taxon>Magnoliopsida</taxon>
        <taxon>eudicotyledons</taxon>
        <taxon>Gunneridae</taxon>
        <taxon>Pentapetalae</taxon>
        <taxon>asterids</taxon>
        <taxon>lamiids</taxon>
        <taxon>Lamiales</taxon>
        <taxon>Phrymaceae</taxon>
        <taxon>Erythranthe</taxon>
    </lineage>
</organism>
<feature type="region of interest" description="Disordered" evidence="1">
    <location>
        <begin position="1"/>
        <end position="20"/>
    </location>
</feature>
<accession>A0A022R0U0</accession>
<reference evidence="2 3" key="1">
    <citation type="journal article" date="2013" name="Proc. Natl. Acad. Sci. U.S.A.">
        <title>Fine-scale variation in meiotic recombination in Mimulus inferred from population shotgun sequencing.</title>
        <authorList>
            <person name="Hellsten U."/>
            <person name="Wright K.M."/>
            <person name="Jenkins J."/>
            <person name="Shu S."/>
            <person name="Yuan Y."/>
            <person name="Wessler S.R."/>
            <person name="Schmutz J."/>
            <person name="Willis J.H."/>
            <person name="Rokhsar D.S."/>
        </authorList>
    </citation>
    <scope>NUCLEOTIDE SEQUENCE [LARGE SCALE GENOMIC DNA]</scope>
    <source>
        <strain evidence="3">cv. DUN x IM62</strain>
    </source>
</reference>
<dbReference type="EMBL" id="KI630707">
    <property type="protein sequence ID" value="EYU34337.1"/>
    <property type="molecule type" value="Genomic_DNA"/>
</dbReference>
<dbReference type="AlphaFoldDB" id="A0A022R0U0"/>
<keyword evidence="3" id="KW-1185">Reference proteome</keyword>
<proteinExistence type="predicted"/>
<dbReference type="STRING" id="4155.A0A022R0U0"/>
<protein>
    <submittedName>
        <fullName evidence="2">Uncharacterized protein</fullName>
    </submittedName>
</protein>
<feature type="region of interest" description="Disordered" evidence="1">
    <location>
        <begin position="152"/>
        <end position="173"/>
    </location>
</feature>
<evidence type="ECO:0000256" key="1">
    <source>
        <dbReference type="SAM" id="MobiDB-lite"/>
    </source>
</evidence>
<evidence type="ECO:0000313" key="3">
    <source>
        <dbReference type="Proteomes" id="UP000030748"/>
    </source>
</evidence>
<name>A0A022R0U0_ERYGU</name>
<sequence>MDFNSQGINQLYPPRIPPPSNYDPFSDRCRRGPDLGHNQQHNFYRDHQFNPRNMRDAAEIEIELEKERIREEMIMHEIRKRLYFEDEAKRNQLMERESALPRWGPYFSSPKMDFKSQTSIPLAHGRSLEERIAISLEEKIRLNGRFHRGSAGRRISKPFNPERGESMTGLKRKAPGVEFLPNHFLKKKAKEEWE</sequence>